<feature type="region of interest" description="Disordered" evidence="2">
    <location>
        <begin position="395"/>
        <end position="440"/>
    </location>
</feature>
<organism evidence="3 4">
    <name type="scientific">Cuscuta campestris</name>
    <dbReference type="NCBI Taxonomy" id="132261"/>
    <lineage>
        <taxon>Eukaryota</taxon>
        <taxon>Viridiplantae</taxon>
        <taxon>Streptophyta</taxon>
        <taxon>Embryophyta</taxon>
        <taxon>Tracheophyta</taxon>
        <taxon>Spermatophyta</taxon>
        <taxon>Magnoliopsida</taxon>
        <taxon>eudicotyledons</taxon>
        <taxon>Gunneridae</taxon>
        <taxon>Pentapetalae</taxon>
        <taxon>asterids</taxon>
        <taxon>lamiids</taxon>
        <taxon>Solanales</taxon>
        <taxon>Convolvulaceae</taxon>
        <taxon>Cuscuteae</taxon>
        <taxon>Cuscuta</taxon>
        <taxon>Cuscuta subgen. Grammica</taxon>
        <taxon>Cuscuta sect. Cleistogrammica</taxon>
    </lineage>
</organism>
<dbReference type="AlphaFoldDB" id="A0A484LRI9"/>
<gene>
    <name evidence="3" type="ORF">CCAM_LOCUS20382</name>
</gene>
<evidence type="ECO:0000313" key="3">
    <source>
        <dbReference type="EMBL" id="VFQ78606.1"/>
    </source>
</evidence>
<protein>
    <submittedName>
        <fullName evidence="3">Uncharacterized protein</fullName>
    </submittedName>
</protein>
<evidence type="ECO:0000313" key="4">
    <source>
        <dbReference type="Proteomes" id="UP000595140"/>
    </source>
</evidence>
<name>A0A484LRI9_9ASTE</name>
<keyword evidence="1" id="KW-0175">Coiled coil</keyword>
<sequence length="440" mass="48812">MRHVFSQPLPLLGSGRISCRIKVENFPNLLHLLSFLRHTFAVDFCRRSRSIAVAVSIYTEGNMHLLHVARKAKAMAQNRGREEEAQRGPPFRDTSGSVTVVPNREVVPTRNQRKRKILQAEDEEAASEQDLIMGQSPPAKRQTMPEDGKFSALIGESGGDAKAEADAASLTVVLKDEGEILSSLRETVDGFHQAMQKTVQGFHKEVTAKLSLISDRRGGAEFSSGVNFLASVETELSRLRKLATAKHEQVADLEMQVGFRVKNKSGHFFPGLSIAELESKLHQFEGMITEMDMELAEAVSLQLSVKAERDRAIAEKEQAVAEKEHAIAGILQSPAFKKACMDKLAEYYDSWIETEAGIKKLGNEGPKWLETGVYHGIQLVLRRTRRVDPSFPLPGVDIPDMHDPDLNGELGPNPDYFRTPNREDEDVGVTGEEHPSDTLP</sequence>
<accession>A0A484LRI9</accession>
<feature type="region of interest" description="Disordered" evidence="2">
    <location>
        <begin position="76"/>
        <end position="145"/>
    </location>
</feature>
<feature type="coiled-coil region" evidence="1">
    <location>
        <begin position="274"/>
        <end position="324"/>
    </location>
</feature>
<evidence type="ECO:0000256" key="1">
    <source>
        <dbReference type="SAM" id="Coils"/>
    </source>
</evidence>
<proteinExistence type="predicted"/>
<evidence type="ECO:0000256" key="2">
    <source>
        <dbReference type="SAM" id="MobiDB-lite"/>
    </source>
</evidence>
<feature type="compositionally biased region" description="Basic and acidic residues" evidence="2">
    <location>
        <begin position="431"/>
        <end position="440"/>
    </location>
</feature>
<dbReference type="EMBL" id="OOIL02001822">
    <property type="protein sequence ID" value="VFQ78606.1"/>
    <property type="molecule type" value="Genomic_DNA"/>
</dbReference>
<reference evidence="3 4" key="1">
    <citation type="submission" date="2018-04" db="EMBL/GenBank/DDBJ databases">
        <authorList>
            <person name="Vogel A."/>
        </authorList>
    </citation>
    <scope>NUCLEOTIDE SEQUENCE [LARGE SCALE GENOMIC DNA]</scope>
</reference>
<dbReference type="Proteomes" id="UP000595140">
    <property type="component" value="Unassembled WGS sequence"/>
</dbReference>
<keyword evidence="4" id="KW-1185">Reference proteome</keyword>